<feature type="transmembrane region" description="Helical" evidence="1">
    <location>
        <begin position="57"/>
        <end position="74"/>
    </location>
</feature>
<evidence type="ECO:0000313" key="3">
    <source>
        <dbReference type="Proteomes" id="UP001232063"/>
    </source>
</evidence>
<proteinExistence type="predicted"/>
<accession>A0AAE3UHH8</accession>
<keyword evidence="1" id="KW-1133">Transmembrane helix</keyword>
<feature type="transmembrane region" description="Helical" evidence="1">
    <location>
        <begin position="133"/>
        <end position="153"/>
    </location>
</feature>
<keyword evidence="1" id="KW-0472">Membrane</keyword>
<comment type="caution">
    <text evidence="2">The sequence shown here is derived from an EMBL/GenBank/DDBJ whole genome shotgun (WGS) entry which is preliminary data.</text>
</comment>
<feature type="transmembrane region" description="Helical" evidence="1">
    <location>
        <begin position="165"/>
        <end position="184"/>
    </location>
</feature>
<name>A0AAE3UHH8_9BACT</name>
<evidence type="ECO:0000256" key="1">
    <source>
        <dbReference type="SAM" id="Phobius"/>
    </source>
</evidence>
<dbReference type="AlphaFoldDB" id="A0AAE3UHH8"/>
<keyword evidence="1" id="KW-0812">Transmembrane</keyword>
<protein>
    <submittedName>
        <fullName evidence="2">Uncharacterized protein</fullName>
    </submittedName>
</protein>
<organism evidence="2 3">
    <name type="scientific">Xanthocytophaga agilis</name>
    <dbReference type="NCBI Taxonomy" id="3048010"/>
    <lineage>
        <taxon>Bacteria</taxon>
        <taxon>Pseudomonadati</taxon>
        <taxon>Bacteroidota</taxon>
        <taxon>Cytophagia</taxon>
        <taxon>Cytophagales</taxon>
        <taxon>Rhodocytophagaceae</taxon>
        <taxon>Xanthocytophaga</taxon>
    </lineage>
</organism>
<dbReference type="RefSeq" id="WP_314514105.1">
    <property type="nucleotide sequence ID" value="NZ_JASJOU010000008.1"/>
</dbReference>
<keyword evidence="3" id="KW-1185">Reference proteome</keyword>
<feature type="transmembrane region" description="Helical" evidence="1">
    <location>
        <begin position="95"/>
        <end position="113"/>
    </location>
</feature>
<dbReference type="EMBL" id="JASJOU010000008">
    <property type="protein sequence ID" value="MDJ1503492.1"/>
    <property type="molecule type" value="Genomic_DNA"/>
</dbReference>
<evidence type="ECO:0000313" key="2">
    <source>
        <dbReference type="EMBL" id="MDJ1503492.1"/>
    </source>
</evidence>
<dbReference type="Proteomes" id="UP001232063">
    <property type="component" value="Unassembled WGS sequence"/>
</dbReference>
<reference evidence="2" key="1">
    <citation type="submission" date="2023-05" db="EMBL/GenBank/DDBJ databases">
        <authorList>
            <person name="Zhang X."/>
        </authorList>
    </citation>
    <scope>NUCLEOTIDE SEQUENCE</scope>
    <source>
        <strain evidence="2">BD1B2-1</strain>
    </source>
</reference>
<gene>
    <name evidence="2" type="ORF">QNI22_22685</name>
</gene>
<sequence length="361" mass="41943">MKIFSLINFIYFELTYFVTKKEWLYNSTNDVIIIKHNDLYIKKSIRVWTYICDVKNGLLTVLSVVVMLFFLALIDIDISTFLTIGTAKLLIDQRISNVATIISMTLAVIGFLLGNIAVKEPFAYKILFKRSGFYPIIFYILTTLIYLLIISTLRDFLSEGLFIRLVLTGTCLVICIPIFIGYLFKAIIDFTNSTKIHSFLKEELLVETKDTLRNELVNKYSRQIFKASLESCWLVELSQSISNSNINETAETIICDINIGKIKEFIKRQESNTRRSYEPLFIDKEFTKNTQYILGQTLLPEDRERLNSCIRLSQKREKEESILRSYYVYKLNEAANTSNSKILDQILAIQLELIELELKHK</sequence>